<dbReference type="SUPFAM" id="SSF55729">
    <property type="entry name" value="Acyl-CoA N-acyltransferases (Nat)"/>
    <property type="match status" value="1"/>
</dbReference>
<dbReference type="InterPro" id="IPR016181">
    <property type="entry name" value="Acyl_CoA_acyltransferase"/>
</dbReference>
<dbReference type="EMBL" id="SSXH01000021">
    <property type="protein sequence ID" value="THJ76026.1"/>
    <property type="molecule type" value="Genomic_DNA"/>
</dbReference>
<gene>
    <name evidence="6" type="primary">rimI</name>
    <name evidence="6" type="ORF">E7Y31_02120</name>
</gene>
<organism evidence="6 7">
    <name type="scientific">Candidatus Frankia alpina</name>
    <dbReference type="NCBI Taxonomy" id="2699483"/>
    <lineage>
        <taxon>Bacteria</taxon>
        <taxon>Bacillati</taxon>
        <taxon>Actinomycetota</taxon>
        <taxon>Actinomycetes</taxon>
        <taxon>Frankiales</taxon>
        <taxon>Frankiaceae</taxon>
        <taxon>Frankia</taxon>
    </lineage>
</organism>
<evidence type="ECO:0000313" key="6">
    <source>
        <dbReference type="EMBL" id="THJ76026.1"/>
    </source>
</evidence>
<accession>A0A4S5EU73</accession>
<evidence type="ECO:0000256" key="1">
    <source>
        <dbReference type="ARBA" id="ARBA00005395"/>
    </source>
</evidence>
<proteinExistence type="inferred from homology"/>
<dbReference type="Pfam" id="PF00583">
    <property type="entry name" value="Acetyltransf_1"/>
    <property type="match status" value="1"/>
</dbReference>
<reference evidence="6 7" key="1">
    <citation type="submission" date="2019-04" db="EMBL/GenBank/DDBJ databases">
        <title>Draft genome sequences for three unisolated Alnus-infective Frankia Sp+ strains, AgTrS, AiOr and AvVan, the first sequenced Frankia strains able to sporulate in-planta.</title>
        <authorList>
            <person name="Bethencourt L."/>
            <person name="Vautrin F."/>
            <person name="Taib N."/>
            <person name="Dubost A."/>
            <person name="Castro-Garcia L."/>
            <person name="Imbaud O."/>
            <person name="Abrouk D."/>
            <person name="Fournier P."/>
            <person name="Briolay J."/>
            <person name="Nguyen A."/>
            <person name="Normand P."/>
            <person name="Fernandez M.P."/>
            <person name="Brochier-Armanet C."/>
            <person name="Herrera-Belaroussi A."/>
        </authorList>
    </citation>
    <scope>NUCLEOTIDE SEQUENCE [LARGE SCALE GENOMIC DNA]</scope>
    <source>
        <strain evidence="6 7">AvVan</strain>
    </source>
</reference>
<comment type="similarity">
    <text evidence="1">Belongs to the acetyltransferase family. RimI subfamily.</text>
</comment>
<dbReference type="PANTHER" id="PTHR43420:SF44">
    <property type="entry name" value="ACETYLTRANSFERASE YPEA"/>
    <property type="match status" value="1"/>
</dbReference>
<dbReference type="InterPro" id="IPR050680">
    <property type="entry name" value="YpeA/RimI_acetyltransf"/>
</dbReference>
<dbReference type="AlphaFoldDB" id="A0A4S5EU73"/>
<keyword evidence="2" id="KW-0963">Cytoplasm</keyword>
<dbReference type="PANTHER" id="PTHR43420">
    <property type="entry name" value="ACETYLTRANSFERASE"/>
    <property type="match status" value="1"/>
</dbReference>
<dbReference type="CDD" id="cd04301">
    <property type="entry name" value="NAT_SF"/>
    <property type="match status" value="1"/>
</dbReference>
<evidence type="ECO:0000256" key="3">
    <source>
        <dbReference type="ARBA" id="ARBA00022679"/>
    </source>
</evidence>
<dbReference type="Proteomes" id="UP000305282">
    <property type="component" value="Unassembled WGS sequence"/>
</dbReference>
<evidence type="ECO:0000259" key="5">
    <source>
        <dbReference type="PROSITE" id="PS51186"/>
    </source>
</evidence>
<evidence type="ECO:0000256" key="4">
    <source>
        <dbReference type="ARBA" id="ARBA00023315"/>
    </source>
</evidence>
<feature type="domain" description="N-acetyltransferase" evidence="5">
    <location>
        <begin position="1"/>
        <end position="151"/>
    </location>
</feature>
<dbReference type="Gene3D" id="3.40.630.30">
    <property type="match status" value="1"/>
</dbReference>
<keyword evidence="7" id="KW-1185">Reference proteome</keyword>
<sequence>MRWWHVATVAELEPTVFANDPWTAELFWSELAQGDQRRYLTAMWRPRGVAGHDLPAIVGYAGLALADDGAYIQTVGVVPSGRGRGIGARLMIALLRHARQAGARSCGLEVRTDNHAARALYSRLGFVDIGVRRSYYQPSGGDAYVMRARPIDTVGYAALLDEVERALPGRVRLEP</sequence>
<name>A0A4S5EU73_9ACTN</name>
<comment type="caution">
    <text evidence="6">The sequence shown here is derived from an EMBL/GenBank/DDBJ whole genome shotgun (WGS) entry which is preliminary data.</text>
</comment>
<dbReference type="OrthoDB" id="529907at2"/>
<keyword evidence="4" id="KW-0012">Acyltransferase</keyword>
<protein>
    <submittedName>
        <fullName evidence="6">Ribosomal-protein-alanine N-acetyltransferase</fullName>
    </submittedName>
</protein>
<dbReference type="InterPro" id="IPR000182">
    <property type="entry name" value="GNAT_dom"/>
</dbReference>
<evidence type="ECO:0000256" key="2">
    <source>
        <dbReference type="ARBA" id="ARBA00022490"/>
    </source>
</evidence>
<dbReference type="PROSITE" id="PS51186">
    <property type="entry name" value="GNAT"/>
    <property type="match status" value="1"/>
</dbReference>
<dbReference type="NCBIfam" id="TIGR01575">
    <property type="entry name" value="rimI"/>
    <property type="match status" value="1"/>
</dbReference>
<keyword evidence="3 6" id="KW-0808">Transferase</keyword>
<dbReference type="GO" id="GO:0008080">
    <property type="term" value="F:N-acetyltransferase activity"/>
    <property type="evidence" value="ECO:0007669"/>
    <property type="project" value="InterPro"/>
</dbReference>
<evidence type="ECO:0000313" key="7">
    <source>
        <dbReference type="Proteomes" id="UP000305282"/>
    </source>
</evidence>
<dbReference type="InterPro" id="IPR006464">
    <property type="entry name" value="AcTrfase_RimI/Ard1"/>
</dbReference>